<organism evidence="1">
    <name type="scientific">Siphoviridae sp. ctrok7</name>
    <dbReference type="NCBI Taxonomy" id="2826480"/>
    <lineage>
        <taxon>Viruses</taxon>
        <taxon>Duplodnaviria</taxon>
        <taxon>Heunggongvirae</taxon>
        <taxon>Uroviricota</taxon>
        <taxon>Caudoviricetes</taxon>
    </lineage>
</organism>
<name>A0A8S5NDW5_9CAUD</name>
<proteinExistence type="predicted"/>
<evidence type="ECO:0000313" key="1">
    <source>
        <dbReference type="EMBL" id="DAD92997.1"/>
    </source>
</evidence>
<protein>
    <submittedName>
        <fullName evidence="1">Uncharacterized protein</fullName>
    </submittedName>
</protein>
<accession>A0A8S5NDW5</accession>
<reference evidence="1" key="1">
    <citation type="journal article" date="2021" name="Proc. Natl. Acad. Sci. U.S.A.">
        <title>A Catalog of Tens of Thousands of Viruses from Human Metagenomes Reveals Hidden Associations with Chronic Diseases.</title>
        <authorList>
            <person name="Tisza M.J."/>
            <person name="Buck C.B."/>
        </authorList>
    </citation>
    <scope>NUCLEOTIDE SEQUENCE</scope>
    <source>
        <strain evidence="1">Ctrok7</strain>
    </source>
</reference>
<sequence>MRENKQLAMRRKSRKFAPWLKDNHRDIESIE</sequence>
<dbReference type="EMBL" id="BK015149">
    <property type="protein sequence ID" value="DAD92997.1"/>
    <property type="molecule type" value="Genomic_DNA"/>
</dbReference>